<feature type="region of interest" description="Disordered" evidence="1">
    <location>
        <begin position="38"/>
        <end position="60"/>
    </location>
</feature>
<accession>G9NW10</accession>
<feature type="signal peptide" evidence="2">
    <location>
        <begin position="1"/>
        <end position="23"/>
    </location>
</feature>
<comment type="caution">
    <text evidence="3">The sequence shown here is derived from an EMBL/GenBank/DDBJ whole genome shotgun (WGS) entry which is preliminary data.</text>
</comment>
<proteinExistence type="predicted"/>
<evidence type="ECO:0000313" key="3">
    <source>
        <dbReference type="EMBL" id="EHK45175.1"/>
    </source>
</evidence>
<dbReference type="Proteomes" id="UP000005426">
    <property type="component" value="Unassembled WGS sequence"/>
</dbReference>
<evidence type="ECO:0000256" key="1">
    <source>
        <dbReference type="SAM" id="MobiDB-lite"/>
    </source>
</evidence>
<protein>
    <submittedName>
        <fullName evidence="3">Uncharacterized protein</fullName>
    </submittedName>
</protein>
<keyword evidence="2" id="KW-0732">Signal</keyword>
<dbReference type="HOGENOM" id="CLU_2085149_0_0_1"/>
<dbReference type="EMBL" id="ABDG02000024">
    <property type="protein sequence ID" value="EHK45175.1"/>
    <property type="molecule type" value="Genomic_DNA"/>
</dbReference>
<reference evidence="3 4" key="1">
    <citation type="journal article" date="2011" name="Genome Biol.">
        <title>Comparative genome sequence analysis underscores mycoparasitism as the ancestral life style of Trichoderma.</title>
        <authorList>
            <person name="Kubicek C.P."/>
            <person name="Herrera-Estrella A."/>
            <person name="Seidl-Seiboth V."/>
            <person name="Martinez D.A."/>
            <person name="Druzhinina I.S."/>
            <person name="Thon M."/>
            <person name="Zeilinger S."/>
            <person name="Casas-Flores S."/>
            <person name="Horwitz B.A."/>
            <person name="Mukherjee P.K."/>
            <person name="Mukherjee M."/>
            <person name="Kredics L."/>
            <person name="Alcaraz L.D."/>
            <person name="Aerts A."/>
            <person name="Antal Z."/>
            <person name="Atanasova L."/>
            <person name="Cervantes-Badillo M.G."/>
            <person name="Challacombe J."/>
            <person name="Chertkov O."/>
            <person name="McCluskey K."/>
            <person name="Coulpier F."/>
            <person name="Deshpande N."/>
            <person name="von Doehren H."/>
            <person name="Ebbole D.J."/>
            <person name="Esquivel-Naranjo E.U."/>
            <person name="Fekete E."/>
            <person name="Flipphi M."/>
            <person name="Glaser F."/>
            <person name="Gomez-Rodriguez E.Y."/>
            <person name="Gruber S."/>
            <person name="Han C."/>
            <person name="Henrissat B."/>
            <person name="Hermosa R."/>
            <person name="Hernandez-Onate M."/>
            <person name="Karaffa L."/>
            <person name="Kosti I."/>
            <person name="Le Crom S."/>
            <person name="Lindquist E."/>
            <person name="Lucas S."/>
            <person name="Luebeck M."/>
            <person name="Luebeck P.S."/>
            <person name="Margeot A."/>
            <person name="Metz B."/>
            <person name="Misra M."/>
            <person name="Nevalainen H."/>
            <person name="Omann M."/>
            <person name="Packer N."/>
            <person name="Perrone G."/>
            <person name="Uresti-Rivera E.E."/>
            <person name="Salamov A."/>
            <person name="Schmoll M."/>
            <person name="Seiboth B."/>
            <person name="Shapiro H."/>
            <person name="Sukno S."/>
            <person name="Tamayo-Ramos J.A."/>
            <person name="Tisch D."/>
            <person name="Wiest A."/>
            <person name="Wilkinson H.H."/>
            <person name="Zhang M."/>
            <person name="Coutinho P.M."/>
            <person name="Kenerley C.M."/>
            <person name="Monte E."/>
            <person name="Baker S.E."/>
            <person name="Grigoriev I.V."/>
        </authorList>
    </citation>
    <scope>NUCLEOTIDE SEQUENCE [LARGE SCALE GENOMIC DNA]</scope>
    <source>
        <strain evidence="4">ATCC 20476 / IMI 206040</strain>
    </source>
</reference>
<feature type="chain" id="PRO_5003524679" evidence="2">
    <location>
        <begin position="24"/>
        <end position="117"/>
    </location>
</feature>
<sequence>MSLWNRGWLASGLLVMAVAVAAAAVAAAVAALCPNRQRRKRTTATTTTTATAPPPPAPPPTTIFQGDGTAKIFLEVAVTVYTDNGGDVLEIPAQEYSSVYHRDVSFGISFEIILSEW</sequence>
<gene>
    <name evidence="3" type="ORF">TRIATDRAFT_87927</name>
</gene>
<evidence type="ECO:0000313" key="4">
    <source>
        <dbReference type="Proteomes" id="UP000005426"/>
    </source>
</evidence>
<dbReference type="AlphaFoldDB" id="G9NW10"/>
<organism evidence="3 4">
    <name type="scientific">Hypocrea atroviridis (strain ATCC 20476 / IMI 206040)</name>
    <name type="common">Trichoderma atroviride</name>
    <dbReference type="NCBI Taxonomy" id="452589"/>
    <lineage>
        <taxon>Eukaryota</taxon>
        <taxon>Fungi</taxon>
        <taxon>Dikarya</taxon>
        <taxon>Ascomycota</taxon>
        <taxon>Pezizomycotina</taxon>
        <taxon>Sordariomycetes</taxon>
        <taxon>Hypocreomycetidae</taxon>
        <taxon>Hypocreales</taxon>
        <taxon>Hypocreaceae</taxon>
        <taxon>Trichoderma</taxon>
    </lineage>
</organism>
<name>G9NW10_HYPAI</name>
<evidence type="ECO:0000256" key="2">
    <source>
        <dbReference type="SAM" id="SignalP"/>
    </source>
</evidence>
<keyword evidence="4" id="KW-1185">Reference proteome</keyword>